<accession>E5AM81</accession>
<reference evidence="8 9" key="1">
    <citation type="journal article" date="2011" name="J. Bacteriol.">
        <title>Complete genome sequence of Burkholderia rhizoxinica, an endosymbiont of Rhizopus microsporus.</title>
        <authorList>
            <person name="Lackner G."/>
            <person name="Moebius N."/>
            <person name="Partida-Martinez L."/>
            <person name="Hertweck C."/>
        </authorList>
    </citation>
    <scope>NUCLEOTIDE SEQUENCE [LARGE SCALE GENOMIC DNA]</scope>
    <source>
        <strain evidence="9">DSM 19002 / CIP 109453 / HKI 454</strain>
    </source>
</reference>
<dbReference type="EMBL" id="FR687359">
    <property type="protein sequence ID" value="CBW73958.1"/>
    <property type="molecule type" value="Genomic_DNA"/>
</dbReference>
<dbReference type="InterPro" id="IPR051463">
    <property type="entry name" value="Peptidase_U62_metallo"/>
</dbReference>
<evidence type="ECO:0000256" key="2">
    <source>
        <dbReference type="ARBA" id="ARBA00022670"/>
    </source>
</evidence>
<dbReference type="Pfam" id="PF19290">
    <property type="entry name" value="PmbA_TldD_2nd"/>
    <property type="match status" value="1"/>
</dbReference>
<dbReference type="SUPFAM" id="SSF111283">
    <property type="entry name" value="Putative modulator of DNA gyrase, PmbA/TldD"/>
    <property type="match status" value="1"/>
</dbReference>
<feature type="domain" description="Metalloprotease TldD/E central" evidence="7">
    <location>
        <begin position="155"/>
        <end position="263"/>
    </location>
</feature>
<dbReference type="InterPro" id="IPR002510">
    <property type="entry name" value="Metalloprtase-TldD/E_N"/>
</dbReference>
<feature type="domain" description="Metalloprotease TldD/E N-terminal" evidence="5">
    <location>
        <begin position="62"/>
        <end position="126"/>
    </location>
</feature>
<protein>
    <submittedName>
        <fullName evidence="8">Microcin-processing peptidase 2 (TldD)</fullName>
    </submittedName>
</protein>
<dbReference type="eggNOG" id="COG0312">
    <property type="taxonomic scope" value="Bacteria"/>
</dbReference>
<evidence type="ECO:0000313" key="8">
    <source>
        <dbReference type="EMBL" id="CBW73958.1"/>
    </source>
</evidence>
<dbReference type="HOGENOM" id="CLU_026425_1_0_4"/>
<dbReference type="GO" id="GO:0008237">
    <property type="term" value="F:metallopeptidase activity"/>
    <property type="evidence" value="ECO:0007669"/>
    <property type="project" value="UniProtKB-KW"/>
</dbReference>
<dbReference type="Gene3D" id="3.30.2290.10">
    <property type="entry name" value="PmbA/TldD superfamily"/>
    <property type="match status" value="1"/>
</dbReference>
<evidence type="ECO:0000256" key="1">
    <source>
        <dbReference type="ARBA" id="ARBA00005836"/>
    </source>
</evidence>
<dbReference type="STRING" id="882378.RBRH_01653"/>
<sequence length="506" mass="53790">MPSRRQLLSIYQSNGRARMNIIEPNIRHLAIAKDLLLTRYGLDEAILVRTLGEIFSHRVDYADLYFQTTRSEAWSLEEGIVKSGSFSIDQGVGVRAVAGERTAFAYSDDLSPQALAQAAQATRAIARAGGGKTRVRAAGALRGVAGRDLYLPADPLHSLDANAKVALLERVEKMARAKDPRITQVMAGLAGEYDVVLVARSDGALAADVRPLVRVSVTVIAEQNGRREIGTGGGGGRYDYGYFTDEVMTRYVDDAVHAALVNLEARPAPAGTMTVVLGPGWPGVLLHEAIGHGLEGDFNRKGSSAFAGRIGERVAANGVTVVDDGTLANRRGSLNIDDEGNPTQCTTLIEDGILTGYMQDTLNARLMKMKITGNARRESYAALPMPRMTNTYMLGGDKDPAEIIASVNHGLYAVNFGGGQVDITNGKFVFSASEAYMIENGKIAYPVKGATLVGSGPESLKYVSLIGNDMSLDTGVGVCGKEGQSVPVGVGQPTLRIDRMTVGGTV</sequence>
<name>E5AM81_MYCRK</name>
<dbReference type="PIRSF" id="PIRSF004919">
    <property type="entry name" value="TldD"/>
    <property type="match status" value="1"/>
</dbReference>
<dbReference type="InterPro" id="IPR045569">
    <property type="entry name" value="Metalloprtase-TldD/E_C"/>
</dbReference>
<dbReference type="InterPro" id="IPR025502">
    <property type="entry name" value="TldD"/>
</dbReference>
<evidence type="ECO:0000259" key="5">
    <source>
        <dbReference type="Pfam" id="PF01523"/>
    </source>
</evidence>
<evidence type="ECO:0000259" key="6">
    <source>
        <dbReference type="Pfam" id="PF19289"/>
    </source>
</evidence>
<keyword evidence="3" id="KW-0378">Hydrolase</keyword>
<comment type="similarity">
    <text evidence="1">Belongs to the peptidase U62 family.</text>
</comment>
<evidence type="ECO:0000259" key="7">
    <source>
        <dbReference type="Pfam" id="PF19290"/>
    </source>
</evidence>
<organism evidence="8 9">
    <name type="scientific">Mycetohabitans rhizoxinica (strain DSM 19002 / CIP 109453 / HKI 454)</name>
    <name type="common">Paraburkholderia rhizoxinica</name>
    <dbReference type="NCBI Taxonomy" id="882378"/>
    <lineage>
        <taxon>Bacteria</taxon>
        <taxon>Pseudomonadati</taxon>
        <taxon>Pseudomonadota</taxon>
        <taxon>Betaproteobacteria</taxon>
        <taxon>Burkholderiales</taxon>
        <taxon>Burkholderiaceae</taxon>
        <taxon>Mycetohabitans</taxon>
    </lineage>
</organism>
<dbReference type="Pfam" id="PF19289">
    <property type="entry name" value="PmbA_TldD_3rd"/>
    <property type="match status" value="1"/>
</dbReference>
<dbReference type="KEGG" id="brh:RBRH_01653"/>
<dbReference type="PANTHER" id="PTHR30624">
    <property type="entry name" value="UNCHARACTERIZED PROTEIN TLDD AND PMBA"/>
    <property type="match status" value="1"/>
</dbReference>
<dbReference type="Pfam" id="PF01523">
    <property type="entry name" value="PmbA_TldD_1st"/>
    <property type="match status" value="1"/>
</dbReference>
<keyword evidence="2" id="KW-0645">Protease</keyword>
<dbReference type="Proteomes" id="UP000007437">
    <property type="component" value="Chromosome"/>
</dbReference>
<dbReference type="InterPro" id="IPR035068">
    <property type="entry name" value="TldD/PmbA_N"/>
</dbReference>
<dbReference type="AlphaFoldDB" id="E5AM81"/>
<feature type="domain" description="Metalloprotease TldD/E C-terminal" evidence="6">
    <location>
        <begin position="271"/>
        <end position="504"/>
    </location>
</feature>
<dbReference type="GO" id="GO:0005829">
    <property type="term" value="C:cytosol"/>
    <property type="evidence" value="ECO:0007669"/>
    <property type="project" value="TreeGrafter"/>
</dbReference>
<dbReference type="PANTHER" id="PTHR30624:SF4">
    <property type="entry name" value="METALLOPROTEASE TLDD"/>
    <property type="match status" value="1"/>
</dbReference>
<gene>
    <name evidence="8" type="ordered locus">RBRH_01653</name>
</gene>
<evidence type="ECO:0000256" key="3">
    <source>
        <dbReference type="ARBA" id="ARBA00022801"/>
    </source>
</evidence>
<dbReference type="InterPro" id="IPR036059">
    <property type="entry name" value="TldD/PmbA_sf"/>
</dbReference>
<evidence type="ECO:0000256" key="4">
    <source>
        <dbReference type="ARBA" id="ARBA00023049"/>
    </source>
</evidence>
<dbReference type="GO" id="GO:0006508">
    <property type="term" value="P:proteolysis"/>
    <property type="evidence" value="ECO:0007669"/>
    <property type="project" value="UniProtKB-KW"/>
</dbReference>
<evidence type="ECO:0000313" key="9">
    <source>
        <dbReference type="Proteomes" id="UP000007437"/>
    </source>
</evidence>
<keyword evidence="4" id="KW-0482">Metalloprotease</keyword>
<proteinExistence type="inferred from homology"/>
<dbReference type="NCBIfam" id="NF008006">
    <property type="entry name" value="PRK10735.1"/>
    <property type="match status" value="1"/>
</dbReference>
<dbReference type="InterPro" id="IPR045570">
    <property type="entry name" value="Metalloprtase-TldD/E_cen_dom"/>
</dbReference>